<dbReference type="EMBL" id="FNBH01000002">
    <property type="protein sequence ID" value="SDF56443.1"/>
    <property type="molecule type" value="Genomic_DNA"/>
</dbReference>
<protein>
    <submittedName>
        <fullName evidence="1">Uncharacterized protein</fullName>
    </submittedName>
</protein>
<evidence type="ECO:0000313" key="1">
    <source>
        <dbReference type="EMBL" id="SDF56443.1"/>
    </source>
</evidence>
<keyword evidence="2" id="KW-1185">Reference proteome</keyword>
<dbReference type="AlphaFoldDB" id="A0A1G7M428"/>
<dbReference type="STRING" id="454006.SAMN05421825_1650"/>
<accession>A0A1G7M428</accession>
<gene>
    <name evidence="1" type="ORF">SAMN05421825_1650</name>
</gene>
<sequence length="60" mass="6964">MTKKAISYFNLKLFFQKNIPPKTSILCAVTHNTSSIHKERSSDKLIYFLIIFLEIICESV</sequence>
<evidence type="ECO:0000313" key="2">
    <source>
        <dbReference type="Proteomes" id="UP000199203"/>
    </source>
</evidence>
<reference evidence="2" key="1">
    <citation type="submission" date="2016-10" db="EMBL/GenBank/DDBJ databases">
        <authorList>
            <person name="Varghese N."/>
            <person name="Submissions S."/>
        </authorList>
    </citation>
    <scope>NUCLEOTIDE SEQUENCE [LARGE SCALE GENOMIC DNA]</scope>
    <source>
        <strain evidence="2">DSM 19684</strain>
    </source>
</reference>
<organism evidence="1 2">
    <name type="scientific">Epilithonimonas hungarica</name>
    <dbReference type="NCBI Taxonomy" id="454006"/>
    <lineage>
        <taxon>Bacteria</taxon>
        <taxon>Pseudomonadati</taxon>
        <taxon>Bacteroidota</taxon>
        <taxon>Flavobacteriia</taxon>
        <taxon>Flavobacteriales</taxon>
        <taxon>Weeksellaceae</taxon>
        <taxon>Chryseobacterium group</taxon>
        <taxon>Epilithonimonas</taxon>
    </lineage>
</organism>
<proteinExistence type="predicted"/>
<name>A0A1G7M428_9FLAO</name>
<dbReference type="Proteomes" id="UP000199203">
    <property type="component" value="Unassembled WGS sequence"/>
</dbReference>